<dbReference type="EMBL" id="JACJID010000009">
    <property type="protein sequence ID" value="MBA8931371.1"/>
    <property type="molecule type" value="Genomic_DNA"/>
</dbReference>
<keyword evidence="1" id="KW-0472">Membrane</keyword>
<name>A0ABR6BXL5_9PSEU</name>
<evidence type="ECO:0000256" key="1">
    <source>
        <dbReference type="SAM" id="Phobius"/>
    </source>
</evidence>
<organism evidence="2 3">
    <name type="scientific">Kutzneria viridogrisea</name>
    <dbReference type="NCBI Taxonomy" id="47990"/>
    <lineage>
        <taxon>Bacteria</taxon>
        <taxon>Bacillati</taxon>
        <taxon>Actinomycetota</taxon>
        <taxon>Actinomycetes</taxon>
        <taxon>Pseudonocardiales</taxon>
        <taxon>Pseudonocardiaceae</taxon>
        <taxon>Kutzneria</taxon>
    </lineage>
</organism>
<evidence type="ECO:0000313" key="3">
    <source>
        <dbReference type="Proteomes" id="UP000517916"/>
    </source>
</evidence>
<keyword evidence="1" id="KW-0812">Transmembrane</keyword>
<protein>
    <submittedName>
        <fullName evidence="2">Membrane-bound metal-dependent hydrolase YbcI (DUF457 family)</fullName>
    </submittedName>
</protein>
<dbReference type="InterPro" id="IPR007404">
    <property type="entry name" value="YdjM-like"/>
</dbReference>
<dbReference type="RefSeq" id="WP_025361224.1">
    <property type="nucleotide sequence ID" value="NZ_BAAABQ010000009.1"/>
</dbReference>
<gene>
    <name evidence="2" type="ORF">BC739_008623</name>
</gene>
<dbReference type="Proteomes" id="UP000517916">
    <property type="component" value="Unassembled WGS sequence"/>
</dbReference>
<comment type="caution">
    <text evidence="2">The sequence shown here is derived from an EMBL/GenBank/DDBJ whole genome shotgun (WGS) entry which is preliminary data.</text>
</comment>
<keyword evidence="3" id="KW-1185">Reference proteome</keyword>
<dbReference type="Pfam" id="PF04307">
    <property type="entry name" value="YdjM"/>
    <property type="match status" value="1"/>
</dbReference>
<dbReference type="PANTHER" id="PTHR35531:SF1">
    <property type="entry name" value="INNER MEMBRANE PROTEIN YBCI-RELATED"/>
    <property type="match status" value="1"/>
</dbReference>
<keyword evidence="2" id="KW-0378">Hydrolase</keyword>
<feature type="transmembrane region" description="Helical" evidence="1">
    <location>
        <begin position="147"/>
        <end position="167"/>
    </location>
</feature>
<proteinExistence type="predicted"/>
<feature type="transmembrane region" description="Helical" evidence="1">
    <location>
        <begin position="97"/>
        <end position="116"/>
    </location>
</feature>
<dbReference type="GO" id="GO:0016787">
    <property type="term" value="F:hydrolase activity"/>
    <property type="evidence" value="ECO:0007669"/>
    <property type="project" value="UniProtKB-KW"/>
</dbReference>
<accession>A0ABR6BXL5</accession>
<feature type="transmembrane region" description="Helical" evidence="1">
    <location>
        <begin position="122"/>
        <end position="140"/>
    </location>
</feature>
<evidence type="ECO:0000313" key="2">
    <source>
        <dbReference type="EMBL" id="MBA8931371.1"/>
    </source>
</evidence>
<reference evidence="2 3" key="1">
    <citation type="submission" date="2020-08" db="EMBL/GenBank/DDBJ databases">
        <title>Genomic Encyclopedia of Archaeal and Bacterial Type Strains, Phase II (KMG-II): from individual species to whole genera.</title>
        <authorList>
            <person name="Goeker M."/>
        </authorList>
    </citation>
    <scope>NUCLEOTIDE SEQUENCE [LARGE SCALE GENOMIC DNA]</scope>
    <source>
        <strain evidence="2 3">DSM 43850</strain>
    </source>
</reference>
<dbReference type="PANTHER" id="PTHR35531">
    <property type="entry name" value="INNER MEMBRANE PROTEIN YBCI-RELATED"/>
    <property type="match status" value="1"/>
</dbReference>
<sequence length="280" mass="29439">MSTGPTHAMSGLLAWGGLSVAAVANGFPITPQSWVVGAALCTGAALLPDLDHPEATVARTFGPVTHAASKGVHWFSHVVYRSTRTSKDANRNGGHRGFTHTLVFALLAGLGTVGVVQWGHKLALIPLLFLFCALAVRGLLHDWTPKGHVLGVTVLSAGLTVAVWHWIDVGPSEQALWCGVAVAAGCLAHCLGDAITEQGCPIFWPLPVAYKTWYPVAPPKVFRMRTGGKVELGLVLPVLTALGVWLSAASLQRTGLAPWVPFDLLTLHHLPPAPPVAAGN</sequence>
<keyword evidence="1" id="KW-1133">Transmembrane helix</keyword>